<keyword evidence="2" id="KW-1185">Reference proteome</keyword>
<evidence type="ECO:0000313" key="1">
    <source>
        <dbReference type="EMBL" id="KAK6787750.1"/>
    </source>
</evidence>
<protein>
    <submittedName>
        <fullName evidence="1">Uncharacterized protein</fullName>
    </submittedName>
</protein>
<dbReference type="Proteomes" id="UP001371456">
    <property type="component" value="Unassembled WGS sequence"/>
</dbReference>
<sequence>MQLFFISLTFFITKSNTRLS</sequence>
<name>A0AAN8YC87_SOLBU</name>
<accession>A0AAN8YC87</accession>
<evidence type="ECO:0000313" key="2">
    <source>
        <dbReference type="Proteomes" id="UP001371456"/>
    </source>
</evidence>
<organism evidence="1 2">
    <name type="scientific">Solanum bulbocastanum</name>
    <name type="common">Wild potato</name>
    <dbReference type="NCBI Taxonomy" id="147425"/>
    <lineage>
        <taxon>Eukaryota</taxon>
        <taxon>Viridiplantae</taxon>
        <taxon>Streptophyta</taxon>
        <taxon>Embryophyta</taxon>
        <taxon>Tracheophyta</taxon>
        <taxon>Spermatophyta</taxon>
        <taxon>Magnoliopsida</taxon>
        <taxon>eudicotyledons</taxon>
        <taxon>Gunneridae</taxon>
        <taxon>Pentapetalae</taxon>
        <taxon>asterids</taxon>
        <taxon>lamiids</taxon>
        <taxon>Solanales</taxon>
        <taxon>Solanaceae</taxon>
        <taxon>Solanoideae</taxon>
        <taxon>Solaneae</taxon>
        <taxon>Solanum</taxon>
    </lineage>
</organism>
<dbReference type="EMBL" id="JBANQN010000006">
    <property type="protein sequence ID" value="KAK6787750.1"/>
    <property type="molecule type" value="Genomic_DNA"/>
</dbReference>
<reference evidence="1 2" key="1">
    <citation type="submission" date="2024-02" db="EMBL/GenBank/DDBJ databases">
        <title>de novo genome assembly of Solanum bulbocastanum strain 11H21.</title>
        <authorList>
            <person name="Hosaka A.J."/>
        </authorList>
    </citation>
    <scope>NUCLEOTIDE SEQUENCE [LARGE SCALE GENOMIC DNA]</scope>
    <source>
        <tissue evidence="1">Young leaves</tissue>
    </source>
</reference>
<dbReference type="AlphaFoldDB" id="A0AAN8YC87"/>
<proteinExistence type="predicted"/>
<comment type="caution">
    <text evidence="1">The sequence shown here is derived from an EMBL/GenBank/DDBJ whole genome shotgun (WGS) entry which is preliminary data.</text>
</comment>
<gene>
    <name evidence="1" type="ORF">RDI58_016275</name>
</gene>